<keyword evidence="1" id="KW-0689">Ribosomal protein</keyword>
<evidence type="ECO:0000313" key="1">
    <source>
        <dbReference type="EMBL" id="KAG7536021.1"/>
    </source>
</evidence>
<gene>
    <name evidence="1" type="ORF">ISN44_As13g000020</name>
</gene>
<protein>
    <submittedName>
        <fullName evidence="1">50S ribosomal protein L30e-like</fullName>
    </submittedName>
</protein>
<comment type="caution">
    <text evidence="1">The sequence shown here is derived from an EMBL/GenBank/DDBJ whole genome shotgun (WGS) entry which is preliminary data.</text>
</comment>
<keyword evidence="2" id="KW-1185">Reference proteome</keyword>
<name>A0A8T1XMY7_ARASU</name>
<dbReference type="EMBL" id="JAEFBJ010000013">
    <property type="protein sequence ID" value="KAG7536021.1"/>
    <property type="molecule type" value="Genomic_DNA"/>
</dbReference>
<keyword evidence="1" id="KW-0687">Ribonucleoprotein</keyword>
<dbReference type="GO" id="GO:0005840">
    <property type="term" value="C:ribosome"/>
    <property type="evidence" value="ECO:0007669"/>
    <property type="project" value="UniProtKB-KW"/>
</dbReference>
<reference evidence="1 2" key="1">
    <citation type="submission" date="2020-12" db="EMBL/GenBank/DDBJ databases">
        <title>Concerted genomic and epigenomic changes stabilize Arabidopsis allopolyploids.</title>
        <authorList>
            <person name="Chen Z."/>
        </authorList>
    </citation>
    <scope>NUCLEOTIDE SEQUENCE [LARGE SCALE GENOMIC DNA]</scope>
    <source>
        <strain evidence="1">As9502</strain>
        <tissue evidence="1">Leaf</tissue>
    </source>
</reference>
<proteinExistence type="predicted"/>
<organism evidence="1 2">
    <name type="scientific">Arabidopsis suecica</name>
    <name type="common">Swedish thale-cress</name>
    <name type="synonym">Cardaminopsis suecica</name>
    <dbReference type="NCBI Taxonomy" id="45249"/>
    <lineage>
        <taxon>Eukaryota</taxon>
        <taxon>Viridiplantae</taxon>
        <taxon>Streptophyta</taxon>
        <taxon>Embryophyta</taxon>
        <taxon>Tracheophyta</taxon>
        <taxon>Spermatophyta</taxon>
        <taxon>Magnoliopsida</taxon>
        <taxon>eudicotyledons</taxon>
        <taxon>Gunneridae</taxon>
        <taxon>Pentapetalae</taxon>
        <taxon>rosids</taxon>
        <taxon>malvids</taxon>
        <taxon>Brassicales</taxon>
        <taxon>Brassicaceae</taxon>
        <taxon>Camelineae</taxon>
        <taxon>Arabidopsis</taxon>
    </lineage>
</organism>
<sequence>MVVSSNAEQKAAILFFKGLDWDGDLIDFDFPVQGQVEADNVSLLLLADEADKTAEPLLTVLPLARQKNIPIVTLATMVEVGEAIGWNEPAKIASLNKGKSYIGTVKNTLNQAVDAPKEERER</sequence>
<evidence type="ECO:0000313" key="2">
    <source>
        <dbReference type="Proteomes" id="UP000694251"/>
    </source>
</evidence>
<dbReference type="Proteomes" id="UP000694251">
    <property type="component" value="Chromosome 13"/>
</dbReference>
<dbReference type="AlphaFoldDB" id="A0A8T1XMY7"/>
<accession>A0A8T1XMY7</accession>